<dbReference type="Proteomes" id="UP000507470">
    <property type="component" value="Unassembled WGS sequence"/>
</dbReference>
<gene>
    <name evidence="1" type="ORF">MCOR_226</name>
</gene>
<dbReference type="AlphaFoldDB" id="A0A6J7ZV54"/>
<accession>A0A6J7ZV54</accession>
<dbReference type="PANTHER" id="PTHR33845">
    <property type="entry name" value="C2H2-TYPE DOMAIN-CONTAINING PROTEIN"/>
    <property type="match status" value="1"/>
</dbReference>
<dbReference type="OrthoDB" id="10047052at2759"/>
<keyword evidence="2" id="KW-1185">Reference proteome</keyword>
<proteinExistence type="predicted"/>
<sequence>MTSCSFSSSVGGANISCGPNTKESQSSCFTDSQGSIWTPSSSQDLTSKKRKALENFLEVCGLSPVKKYLSCTWSEASDRTKTDYVKKSRKIFNEVLNVLAPNQEESIANVLFASNNSNDDVNILDIISSAYNLTPIWGTQRQLLSIIANKFTLAEIHVYIPDLTKYRFTAARKHALSIGHGQPISICQEYREALTEMQISLFLDFAMSPAIMTDVPFGEMQLKLKSGEKITVPKVILNSIGNRVVEQYQQYCIENEFSAFASYRSYMRIISAIEPNIRKCMKGLDNYAADGSKAFEDLQKIIDQLGSIGKDKDWCEELKKSLSSSKQYLKLEYKLHVSKSSKVMDHCSQYALSTDSKEFAKDCNHVHDQDCLSCEVLQHALLKISDAVTSQETYETDDQKDEILYIVNQSKKAIQEWKMHILRTFNQDLARSDAMENLGDEEILIERDWIMKFVPMMYGEFAHFRQCNTGCHNFQRNPCFHGYKSIFGIQTLNTASHIKIERLDFGDPQGGKSICDRRAAHIKSAVRKYVNEGHDVRSADEFLHAVKTKNMTNISVIVALPPSSQKDTASHSTLLKNIMSVNNVLYRTSNMRVWRQYGIGEGKFIKKVPESQKGTYPELQAVQVYEGQINARKEKSSRHCPETTLQMSADSSNTTKTTMVEEDVSENGGLFSCPEEFC</sequence>
<name>A0A6J7ZV54_MYTCO</name>
<evidence type="ECO:0000313" key="1">
    <source>
        <dbReference type="EMBL" id="CAC5355562.1"/>
    </source>
</evidence>
<dbReference type="PANTHER" id="PTHR33845:SF1">
    <property type="entry name" value="C2H2-TYPE DOMAIN-CONTAINING PROTEIN"/>
    <property type="match status" value="1"/>
</dbReference>
<reference evidence="1 2" key="1">
    <citation type="submission" date="2020-06" db="EMBL/GenBank/DDBJ databases">
        <authorList>
            <person name="Li R."/>
            <person name="Bekaert M."/>
        </authorList>
    </citation>
    <scope>NUCLEOTIDE SEQUENCE [LARGE SCALE GENOMIC DNA]</scope>
    <source>
        <strain evidence="2">wild</strain>
    </source>
</reference>
<protein>
    <submittedName>
        <fullName evidence="1">Uncharacterized protein</fullName>
    </submittedName>
</protein>
<dbReference type="EMBL" id="CACVKT020000060">
    <property type="protein sequence ID" value="CAC5355562.1"/>
    <property type="molecule type" value="Genomic_DNA"/>
</dbReference>
<evidence type="ECO:0000313" key="2">
    <source>
        <dbReference type="Proteomes" id="UP000507470"/>
    </source>
</evidence>
<organism evidence="1 2">
    <name type="scientific">Mytilus coruscus</name>
    <name type="common">Sea mussel</name>
    <dbReference type="NCBI Taxonomy" id="42192"/>
    <lineage>
        <taxon>Eukaryota</taxon>
        <taxon>Metazoa</taxon>
        <taxon>Spiralia</taxon>
        <taxon>Lophotrochozoa</taxon>
        <taxon>Mollusca</taxon>
        <taxon>Bivalvia</taxon>
        <taxon>Autobranchia</taxon>
        <taxon>Pteriomorphia</taxon>
        <taxon>Mytilida</taxon>
        <taxon>Mytiloidea</taxon>
        <taxon>Mytilidae</taxon>
        <taxon>Mytilinae</taxon>
        <taxon>Mytilus</taxon>
    </lineage>
</organism>